<evidence type="ECO:0000313" key="1">
    <source>
        <dbReference type="EMBL" id="ACT50853.1"/>
    </source>
</evidence>
<dbReference type="Proteomes" id="UP000002743">
    <property type="component" value="Chromosome"/>
</dbReference>
<name>C6XE78_METGS</name>
<reference evidence="1 2" key="2">
    <citation type="journal article" date="2011" name="J. Bacteriol.">
        <title>Genomes of three methylotrophs from a single niche uncover genetic and metabolic divergence of Methylophilaceae.</title>
        <authorList>
            <person name="Lapidus A."/>
            <person name="Clum A."/>
            <person name="Labutti K."/>
            <person name="Kaluzhnaya M.G."/>
            <person name="Lim S."/>
            <person name="Beck D.A."/>
            <person name="Glavina Del Rio T."/>
            <person name="Nolan M."/>
            <person name="Mavromatis K."/>
            <person name="Huntemann M."/>
            <person name="Lucas S."/>
            <person name="Lidstrom M.E."/>
            <person name="Ivanova N."/>
            <person name="Chistoserdova L."/>
        </authorList>
    </citation>
    <scope>NUCLEOTIDE SEQUENCE [LARGE SCALE GENOMIC DNA]</scope>
    <source>
        <strain evidence="1 2">SIP3-4</strain>
    </source>
</reference>
<protein>
    <recommendedName>
        <fullName evidence="3">DUF3800 domain-containing protein</fullName>
    </recommendedName>
</protein>
<keyword evidence="2" id="KW-1185">Reference proteome</keyword>
<evidence type="ECO:0008006" key="3">
    <source>
        <dbReference type="Google" id="ProtNLM"/>
    </source>
</evidence>
<evidence type="ECO:0000313" key="2">
    <source>
        <dbReference type="Proteomes" id="UP000002743"/>
    </source>
</evidence>
<dbReference type="STRING" id="582744.Msip34_1608"/>
<sequence length="274" mass="31061">MRFIFMDEAGTSAKEPVTVVVGLIADADKHIHAAEKLVKETLGSVPPQFQDGFVFHATQVFGDRKYQESWSMTDRLHLLKCMMSIPRKIGMSITISAHWRGSVDYNLGSQSSLSPDQFEHLMAFSTCLAISDRNIRRHGRPTETAFIVAEDVPAMRKYLKNSASSYRDRPLYIPPELLRTTSKDEAAGYMTQSGELRITRIRNSVHFVDKAEDPLVQLADACAYGCRRYFAKEKFGNEFVDSILGSHRLIEHFDKPSGTECFWFHESPPTHPLN</sequence>
<dbReference type="Pfam" id="PF12686">
    <property type="entry name" value="DUF3800"/>
    <property type="match status" value="1"/>
</dbReference>
<accession>C6XE78</accession>
<dbReference type="AlphaFoldDB" id="C6XE78"/>
<dbReference type="KEGG" id="mei:Msip34_1608"/>
<dbReference type="OrthoDB" id="7605284at2"/>
<dbReference type="InterPro" id="IPR024524">
    <property type="entry name" value="DUF3800"/>
</dbReference>
<organism evidence="1 2">
    <name type="scientific">Methylovorus glucosotrophus (strain SIP3-4)</name>
    <dbReference type="NCBI Taxonomy" id="582744"/>
    <lineage>
        <taxon>Bacteria</taxon>
        <taxon>Pseudomonadati</taxon>
        <taxon>Pseudomonadota</taxon>
        <taxon>Betaproteobacteria</taxon>
        <taxon>Nitrosomonadales</taxon>
        <taxon>Methylophilaceae</taxon>
        <taxon>Methylovorus</taxon>
    </lineage>
</organism>
<dbReference type="HOGENOM" id="CLU_1014928_0_0_4"/>
<dbReference type="RefSeq" id="WP_015830268.1">
    <property type="nucleotide sequence ID" value="NC_012969.1"/>
</dbReference>
<gene>
    <name evidence="1" type="ordered locus">Msip34_1608</name>
</gene>
<dbReference type="EMBL" id="CP001674">
    <property type="protein sequence ID" value="ACT50853.1"/>
    <property type="molecule type" value="Genomic_DNA"/>
</dbReference>
<reference evidence="2" key="1">
    <citation type="submission" date="2009-07" db="EMBL/GenBank/DDBJ databases">
        <title>Complete sequence of chromosome of Methylovorus sp. SIP3-4.</title>
        <authorList>
            <person name="Lucas S."/>
            <person name="Copeland A."/>
            <person name="Lapidus A."/>
            <person name="Glavina del Rio T."/>
            <person name="Tice H."/>
            <person name="Bruce D."/>
            <person name="Goodwin L."/>
            <person name="Pitluck S."/>
            <person name="Clum A."/>
            <person name="Larimer F."/>
            <person name="Land M."/>
            <person name="Hauser L."/>
            <person name="Kyrpides N."/>
            <person name="Mikhailova N."/>
            <person name="Kayluzhnaya M."/>
            <person name="Chistoserdova L."/>
        </authorList>
    </citation>
    <scope>NUCLEOTIDE SEQUENCE [LARGE SCALE GENOMIC DNA]</scope>
    <source>
        <strain evidence="2">SIP3-4</strain>
    </source>
</reference>
<dbReference type="eggNOG" id="ENOG5033T7V">
    <property type="taxonomic scope" value="Bacteria"/>
</dbReference>
<proteinExistence type="predicted"/>